<keyword evidence="2" id="KW-1185">Reference proteome</keyword>
<protein>
    <submittedName>
        <fullName evidence="1">Uncharacterized protein</fullName>
    </submittedName>
</protein>
<dbReference type="RefSeq" id="WP_188662983.1">
    <property type="nucleotide sequence ID" value="NZ_BMHV01000007.1"/>
</dbReference>
<evidence type="ECO:0000313" key="2">
    <source>
        <dbReference type="Proteomes" id="UP000632498"/>
    </source>
</evidence>
<reference evidence="1" key="1">
    <citation type="journal article" date="2014" name="Int. J. Syst. Evol. Microbiol.">
        <title>Complete genome sequence of Corynebacterium casei LMG S-19264T (=DSM 44701T), isolated from a smear-ripened cheese.</title>
        <authorList>
            <consortium name="US DOE Joint Genome Institute (JGI-PGF)"/>
            <person name="Walter F."/>
            <person name="Albersmeier A."/>
            <person name="Kalinowski J."/>
            <person name="Ruckert C."/>
        </authorList>
    </citation>
    <scope>NUCLEOTIDE SEQUENCE</scope>
    <source>
        <strain evidence="1">CGMCC 1.15254</strain>
    </source>
</reference>
<gene>
    <name evidence="1" type="ORF">GCM10011332_12990</name>
</gene>
<reference evidence="1" key="2">
    <citation type="submission" date="2020-09" db="EMBL/GenBank/DDBJ databases">
        <authorList>
            <person name="Sun Q."/>
            <person name="Zhou Y."/>
        </authorList>
    </citation>
    <scope>NUCLEOTIDE SEQUENCE</scope>
    <source>
        <strain evidence="1">CGMCC 1.15254</strain>
    </source>
</reference>
<name>A0A917BW50_9PROT</name>
<dbReference type="Proteomes" id="UP000632498">
    <property type="component" value="Unassembled WGS sequence"/>
</dbReference>
<evidence type="ECO:0000313" key="1">
    <source>
        <dbReference type="EMBL" id="GGF60608.1"/>
    </source>
</evidence>
<dbReference type="AlphaFoldDB" id="A0A917BW50"/>
<sequence length="149" mass="16805">MFAYVEDGRLIRIQETPSDLDLGDSLENASVQTLRSFGWYPVLITKAEVGPDQTRSDDIIVVDGDVVRVVQTVRNLTDEEAFYKSKNSILAMIESIEAAQTDRAERELLLELAEHLGLTQSVSYSKLRSVEDSISDKRRLLAQMDLQKD</sequence>
<proteinExistence type="predicted"/>
<organism evidence="1 2">
    <name type="scientific">Terasakiella brassicae</name>
    <dbReference type="NCBI Taxonomy" id="1634917"/>
    <lineage>
        <taxon>Bacteria</taxon>
        <taxon>Pseudomonadati</taxon>
        <taxon>Pseudomonadota</taxon>
        <taxon>Alphaproteobacteria</taxon>
        <taxon>Rhodospirillales</taxon>
        <taxon>Terasakiellaceae</taxon>
        <taxon>Terasakiella</taxon>
    </lineage>
</organism>
<dbReference type="EMBL" id="BMHV01000007">
    <property type="protein sequence ID" value="GGF60608.1"/>
    <property type="molecule type" value="Genomic_DNA"/>
</dbReference>
<comment type="caution">
    <text evidence="1">The sequence shown here is derived from an EMBL/GenBank/DDBJ whole genome shotgun (WGS) entry which is preliminary data.</text>
</comment>
<accession>A0A917BW50</accession>